<accession>A0ACA9M9F0</accession>
<evidence type="ECO:0000313" key="2">
    <source>
        <dbReference type="Proteomes" id="UP000789920"/>
    </source>
</evidence>
<reference evidence="1" key="1">
    <citation type="submission" date="2021-06" db="EMBL/GenBank/DDBJ databases">
        <authorList>
            <person name="Kallberg Y."/>
            <person name="Tangrot J."/>
            <person name="Rosling A."/>
        </authorList>
    </citation>
    <scope>NUCLEOTIDE SEQUENCE</scope>
    <source>
        <strain evidence="1">MA461A</strain>
    </source>
</reference>
<sequence>MKRHIENYLNDFNNNGPSYNSLEMIMDKAEMQHCSESQANTLELESNTPSQGSGFRALLSQENIDELFSFNYYAD</sequence>
<name>A0ACA9M9F0_9GLOM</name>
<organism evidence="1 2">
    <name type="scientific">Racocetra persica</name>
    <dbReference type="NCBI Taxonomy" id="160502"/>
    <lineage>
        <taxon>Eukaryota</taxon>
        <taxon>Fungi</taxon>
        <taxon>Fungi incertae sedis</taxon>
        <taxon>Mucoromycota</taxon>
        <taxon>Glomeromycotina</taxon>
        <taxon>Glomeromycetes</taxon>
        <taxon>Diversisporales</taxon>
        <taxon>Gigasporaceae</taxon>
        <taxon>Racocetra</taxon>
    </lineage>
</organism>
<evidence type="ECO:0000313" key="1">
    <source>
        <dbReference type="EMBL" id="CAG8577526.1"/>
    </source>
</evidence>
<comment type="caution">
    <text evidence="1">The sequence shown here is derived from an EMBL/GenBank/DDBJ whole genome shotgun (WGS) entry which is preliminary data.</text>
</comment>
<keyword evidence="2" id="KW-1185">Reference proteome</keyword>
<dbReference type="EMBL" id="CAJVQC010007312">
    <property type="protein sequence ID" value="CAG8577526.1"/>
    <property type="molecule type" value="Genomic_DNA"/>
</dbReference>
<dbReference type="Proteomes" id="UP000789920">
    <property type="component" value="Unassembled WGS sequence"/>
</dbReference>
<protein>
    <submittedName>
        <fullName evidence="1">2208_t:CDS:1</fullName>
    </submittedName>
</protein>
<gene>
    <name evidence="1" type="ORF">RPERSI_LOCUS5002</name>
</gene>
<proteinExistence type="predicted"/>